<name>A0A9N7R1N1_STRHE</name>
<dbReference type="Proteomes" id="UP001153555">
    <property type="component" value="Unassembled WGS sequence"/>
</dbReference>
<evidence type="ECO:0000259" key="2">
    <source>
        <dbReference type="Pfam" id="PF14303"/>
    </source>
</evidence>
<sequence length="255" mass="29672">MCGKNQKGSSLWSRIAQMFEQARLENPEEIGKRNLDSMKGRYKRLNENINKWRGAYMEAYRNKRSGMSMKDVEKEDHIIYEAGGSKFTDLHVFEEVMRKHPKWELKLDRDSTRSRPEDEASNEESHGSSKRSRTTENGDYSIPSNQETPVSDGFVIPRPEGRDKAKKKGKKVASQSSSIPDEFTAEIRALRLTRKNECDLMTKISNDRMELERKKEERKIRKMNIMVLNTLLAKDHLSPEDEEMKRHLTSISFGK</sequence>
<dbReference type="OrthoDB" id="908940at2759"/>
<evidence type="ECO:0000313" key="3">
    <source>
        <dbReference type="EMBL" id="CAA0805932.1"/>
    </source>
</evidence>
<keyword evidence="4" id="KW-1185">Reference proteome</keyword>
<feature type="compositionally biased region" description="Polar residues" evidence="1">
    <location>
        <begin position="135"/>
        <end position="149"/>
    </location>
</feature>
<proteinExistence type="predicted"/>
<gene>
    <name evidence="3" type="ORF">SHERM_00840</name>
</gene>
<evidence type="ECO:0000313" key="4">
    <source>
        <dbReference type="Proteomes" id="UP001153555"/>
    </source>
</evidence>
<dbReference type="PANTHER" id="PTHR45023">
    <property type="match status" value="1"/>
</dbReference>
<dbReference type="Pfam" id="PF14303">
    <property type="entry name" value="NAM-associated"/>
    <property type="match status" value="1"/>
</dbReference>
<comment type="caution">
    <text evidence="3">The sequence shown here is derived from an EMBL/GenBank/DDBJ whole genome shotgun (WGS) entry which is preliminary data.</text>
</comment>
<evidence type="ECO:0000256" key="1">
    <source>
        <dbReference type="SAM" id="MobiDB-lite"/>
    </source>
</evidence>
<reference evidence="3" key="1">
    <citation type="submission" date="2019-12" db="EMBL/GenBank/DDBJ databases">
        <authorList>
            <person name="Scholes J."/>
        </authorList>
    </citation>
    <scope>NUCLEOTIDE SEQUENCE</scope>
</reference>
<feature type="region of interest" description="Disordered" evidence="1">
    <location>
        <begin position="108"/>
        <end position="179"/>
    </location>
</feature>
<feature type="compositionally biased region" description="Basic and acidic residues" evidence="1">
    <location>
        <begin position="108"/>
        <end position="127"/>
    </location>
</feature>
<dbReference type="InterPro" id="IPR029466">
    <property type="entry name" value="NAM-associated_C"/>
</dbReference>
<dbReference type="AlphaFoldDB" id="A0A9N7R1N1"/>
<dbReference type="EMBL" id="CACSLK010000214">
    <property type="protein sequence ID" value="CAA0805932.1"/>
    <property type="molecule type" value="Genomic_DNA"/>
</dbReference>
<protein>
    <submittedName>
        <fullName evidence="3">DNA binding</fullName>
    </submittedName>
</protein>
<feature type="domain" description="No apical meristem-associated C-terminal" evidence="2">
    <location>
        <begin position="86"/>
        <end position="229"/>
    </location>
</feature>
<dbReference type="PANTHER" id="PTHR45023:SF4">
    <property type="entry name" value="GLYCINE-RICH PROTEIN-RELATED"/>
    <property type="match status" value="1"/>
</dbReference>
<accession>A0A9N7R1N1</accession>
<organism evidence="3 4">
    <name type="scientific">Striga hermonthica</name>
    <name type="common">Purple witchweed</name>
    <name type="synonym">Buchnera hermonthica</name>
    <dbReference type="NCBI Taxonomy" id="68872"/>
    <lineage>
        <taxon>Eukaryota</taxon>
        <taxon>Viridiplantae</taxon>
        <taxon>Streptophyta</taxon>
        <taxon>Embryophyta</taxon>
        <taxon>Tracheophyta</taxon>
        <taxon>Spermatophyta</taxon>
        <taxon>Magnoliopsida</taxon>
        <taxon>eudicotyledons</taxon>
        <taxon>Gunneridae</taxon>
        <taxon>Pentapetalae</taxon>
        <taxon>asterids</taxon>
        <taxon>lamiids</taxon>
        <taxon>Lamiales</taxon>
        <taxon>Orobanchaceae</taxon>
        <taxon>Buchnereae</taxon>
        <taxon>Striga</taxon>
    </lineage>
</organism>